<proteinExistence type="predicted"/>
<dbReference type="InParanoid" id="A0A1B1AL06"/>
<dbReference type="Proteomes" id="UP000092498">
    <property type="component" value="Chromosome"/>
</dbReference>
<protein>
    <submittedName>
        <fullName evidence="2">Uncharacterized protein</fullName>
    </submittedName>
</protein>
<feature type="region of interest" description="Disordered" evidence="1">
    <location>
        <begin position="35"/>
        <end position="60"/>
    </location>
</feature>
<feature type="compositionally biased region" description="Polar residues" evidence="1">
    <location>
        <begin position="49"/>
        <end position="60"/>
    </location>
</feature>
<dbReference type="RefSeq" id="WP_066773057.1">
    <property type="nucleotide sequence ID" value="NZ_CP013244.1"/>
</dbReference>
<dbReference type="KEGG" id="cbot:ATE48_15565"/>
<evidence type="ECO:0000313" key="3">
    <source>
        <dbReference type="Proteomes" id="UP000092498"/>
    </source>
</evidence>
<keyword evidence="3" id="KW-1185">Reference proteome</keyword>
<accession>A0A1B1AL06</accession>
<name>A0A1B1AL06_9PROT</name>
<evidence type="ECO:0000313" key="2">
    <source>
        <dbReference type="EMBL" id="ANP47237.1"/>
    </source>
</evidence>
<dbReference type="AlphaFoldDB" id="A0A1B1AL06"/>
<gene>
    <name evidence="2" type="ORF">ATE48_15565</name>
</gene>
<reference evidence="2 3" key="1">
    <citation type="submission" date="2015-11" db="EMBL/GenBank/DDBJ databases">
        <title>Whole-Genome Sequence of Candidatus Oderbacter manganicum from the National Park Lower Oder Valley, Germany.</title>
        <authorList>
            <person name="Braun B."/>
            <person name="Liere K."/>
            <person name="Szewzyk U."/>
        </authorList>
    </citation>
    <scope>NUCLEOTIDE SEQUENCE [LARGE SCALE GENOMIC DNA]</scope>
    <source>
        <strain evidence="2 3">OTSz_A_272</strain>
    </source>
</reference>
<dbReference type="STRING" id="1759059.ATE48_15565"/>
<dbReference type="EMBL" id="CP013244">
    <property type="protein sequence ID" value="ANP47237.1"/>
    <property type="molecule type" value="Genomic_DNA"/>
</dbReference>
<evidence type="ECO:0000256" key="1">
    <source>
        <dbReference type="SAM" id="MobiDB-lite"/>
    </source>
</evidence>
<sequence length="60" mass="6320">MFKANENRIGALAGMVALVLVLALTVMAFTALSPQPGDRQASWDVSMPDPQTTVIPSFGS</sequence>
<organism evidence="2 3">
    <name type="scientific">Candidatus Viadribacter manganicus</name>
    <dbReference type="NCBI Taxonomy" id="1759059"/>
    <lineage>
        <taxon>Bacteria</taxon>
        <taxon>Pseudomonadati</taxon>
        <taxon>Pseudomonadota</taxon>
        <taxon>Alphaproteobacteria</taxon>
        <taxon>Hyphomonadales</taxon>
        <taxon>Hyphomonadaceae</taxon>
        <taxon>Candidatus Viadribacter</taxon>
    </lineage>
</organism>